<dbReference type="AlphaFoldDB" id="A0AAJ6AGU3"/>
<evidence type="ECO:0000259" key="8">
    <source>
        <dbReference type="Pfam" id="PF01578"/>
    </source>
</evidence>
<evidence type="ECO:0000256" key="4">
    <source>
        <dbReference type="ARBA" id="ARBA00022989"/>
    </source>
</evidence>
<evidence type="ECO:0000256" key="1">
    <source>
        <dbReference type="ARBA" id="ARBA00004141"/>
    </source>
</evidence>
<feature type="domain" description="Cytochrome c assembly protein" evidence="8">
    <location>
        <begin position="174"/>
        <end position="385"/>
    </location>
</feature>
<accession>A0AAJ6AGU3</accession>
<dbReference type="NCBIfam" id="TIGR03144">
    <property type="entry name" value="cytochr_II_ccsB"/>
    <property type="match status" value="1"/>
</dbReference>
<dbReference type="InterPro" id="IPR002541">
    <property type="entry name" value="Cyt_c_assembly"/>
</dbReference>
<evidence type="ECO:0000256" key="6">
    <source>
        <dbReference type="SAM" id="MobiDB-lite"/>
    </source>
</evidence>
<feature type="transmembrane region" description="Helical" evidence="7">
    <location>
        <begin position="360"/>
        <end position="381"/>
    </location>
</feature>
<dbReference type="Pfam" id="PF01578">
    <property type="entry name" value="Cytochrom_C_asm"/>
    <property type="match status" value="1"/>
</dbReference>
<dbReference type="GO" id="GO:0020037">
    <property type="term" value="F:heme binding"/>
    <property type="evidence" value="ECO:0007669"/>
    <property type="project" value="InterPro"/>
</dbReference>
<dbReference type="EMBL" id="CP122566">
    <property type="protein sequence ID" value="WGH93050.1"/>
    <property type="molecule type" value="Genomic_DNA"/>
</dbReference>
<feature type="transmembrane region" description="Helical" evidence="7">
    <location>
        <begin position="143"/>
        <end position="164"/>
    </location>
</feature>
<dbReference type="GO" id="GO:0017004">
    <property type="term" value="P:cytochrome complex assembly"/>
    <property type="evidence" value="ECO:0007669"/>
    <property type="project" value="UniProtKB-KW"/>
</dbReference>
<sequence length="390" mass="43320">MKPVNETLGEYSDLFMLIAALVYLVAFFLFMWDMATASKTIRRVENELYDDHVRELEEVGERKAQKTANAEVSAPALVGAGGGSSTAAWDDTGREDTDVSGPADRLDQRQTSGHTADMFGDHRVGARLVSDDMDYSGHTRRPWANVAVAITVFAAVIHTAAVISRGVAANRVPWSNLYEFMTTGALVISLVYLGFLIRKDLRFVGTFVTAVIVLMLTAATIGFATPVANEQPALQSWWLVIHVSVAVMATGIFSLTFAMSVLQLIKQRAEVKAKAGQQPWSFLRLVPSSFALENWTYRLNAVAFVMWTFTLIAGAIWAEQAWGRYWGWDAKEVWTFVIWVVYAGYLHARATRGWTGTRAAWLNIIGFTCLVFNYTIVNLYFPSLHSYAGV</sequence>
<feature type="transmembrane region" description="Helical" evidence="7">
    <location>
        <begin position="203"/>
        <end position="225"/>
    </location>
</feature>
<keyword evidence="3" id="KW-0201">Cytochrome c-type biogenesis</keyword>
<evidence type="ECO:0000313" key="9">
    <source>
        <dbReference type="EMBL" id="WGH93050.1"/>
    </source>
</evidence>
<feature type="transmembrane region" description="Helical" evidence="7">
    <location>
        <begin position="176"/>
        <end position="196"/>
    </location>
</feature>
<dbReference type="PANTHER" id="PTHR30071">
    <property type="entry name" value="HEME EXPORTER PROTEIN C"/>
    <property type="match status" value="1"/>
</dbReference>
<dbReference type="InterPro" id="IPR045062">
    <property type="entry name" value="Cyt_c_biogenesis_CcsA/CcmC"/>
</dbReference>
<proteinExistence type="predicted"/>
<organism evidence="9 10">
    <name type="scientific">Auritidibacter ignavus</name>
    <dbReference type="NCBI Taxonomy" id="678932"/>
    <lineage>
        <taxon>Bacteria</taxon>
        <taxon>Bacillati</taxon>
        <taxon>Actinomycetota</taxon>
        <taxon>Actinomycetes</taxon>
        <taxon>Micrococcales</taxon>
        <taxon>Micrococcaceae</taxon>
        <taxon>Auritidibacter</taxon>
    </lineage>
</organism>
<evidence type="ECO:0000256" key="2">
    <source>
        <dbReference type="ARBA" id="ARBA00022692"/>
    </source>
</evidence>
<dbReference type="Proteomes" id="UP001224674">
    <property type="component" value="Chromosome"/>
</dbReference>
<keyword evidence="10" id="KW-1185">Reference proteome</keyword>
<dbReference type="RefSeq" id="WP_110097991.1">
    <property type="nucleotide sequence ID" value="NZ_CP122561.1"/>
</dbReference>
<keyword evidence="5 7" id="KW-0472">Membrane</keyword>
<comment type="subcellular location">
    <subcellularLocation>
        <location evidence="1">Membrane</location>
        <topology evidence="1">Multi-pass membrane protein</topology>
    </subcellularLocation>
</comment>
<gene>
    <name evidence="9" type="primary">ccsB</name>
    <name evidence="9" type="ORF">QDX21_12280</name>
</gene>
<evidence type="ECO:0000256" key="5">
    <source>
        <dbReference type="ARBA" id="ARBA00023136"/>
    </source>
</evidence>
<dbReference type="GeneID" id="83695706"/>
<keyword evidence="2 7" id="KW-0812">Transmembrane</keyword>
<protein>
    <submittedName>
        <fullName evidence="9">C-type cytochrome biogenesis protein CcsB</fullName>
    </submittedName>
</protein>
<reference evidence="9 10" key="1">
    <citation type="submission" date="2023-03" db="EMBL/GenBank/DDBJ databases">
        <title>Complete genome sequences of several Auritidibacter ignavus strains isolated from ear infections.</title>
        <authorList>
            <person name="Baehr T."/>
            <person name="Baumhoegger A.M."/>
        </authorList>
    </citation>
    <scope>NUCLEOTIDE SEQUENCE [LARGE SCALE GENOMIC DNA]</scope>
    <source>
        <strain evidence="9 10">BABAE-6</strain>
    </source>
</reference>
<feature type="region of interest" description="Disordered" evidence="6">
    <location>
        <begin position="60"/>
        <end position="107"/>
    </location>
</feature>
<dbReference type="PANTHER" id="PTHR30071:SF1">
    <property type="entry name" value="CYTOCHROME B_B6 PROTEIN-RELATED"/>
    <property type="match status" value="1"/>
</dbReference>
<feature type="transmembrane region" description="Helical" evidence="7">
    <location>
        <begin position="299"/>
        <end position="318"/>
    </location>
</feature>
<evidence type="ECO:0000313" key="10">
    <source>
        <dbReference type="Proteomes" id="UP001224674"/>
    </source>
</evidence>
<feature type="transmembrane region" description="Helical" evidence="7">
    <location>
        <begin position="237"/>
        <end position="262"/>
    </location>
</feature>
<dbReference type="InterPro" id="IPR017562">
    <property type="entry name" value="Cyt_c_biogenesis_CcsA"/>
</dbReference>
<dbReference type="GO" id="GO:0005886">
    <property type="term" value="C:plasma membrane"/>
    <property type="evidence" value="ECO:0007669"/>
    <property type="project" value="TreeGrafter"/>
</dbReference>
<evidence type="ECO:0000256" key="3">
    <source>
        <dbReference type="ARBA" id="ARBA00022748"/>
    </source>
</evidence>
<feature type="transmembrane region" description="Helical" evidence="7">
    <location>
        <begin position="14"/>
        <end position="32"/>
    </location>
</feature>
<evidence type="ECO:0000256" key="7">
    <source>
        <dbReference type="SAM" id="Phobius"/>
    </source>
</evidence>
<name>A0AAJ6AGU3_9MICC</name>
<feature type="transmembrane region" description="Helical" evidence="7">
    <location>
        <begin position="330"/>
        <end position="348"/>
    </location>
</feature>
<keyword evidence="4 7" id="KW-1133">Transmembrane helix</keyword>